<evidence type="ECO:0000313" key="2">
    <source>
        <dbReference type="EMBL" id="KOO44364.1"/>
    </source>
</evidence>
<gene>
    <name evidence="2" type="ORF">AMD01_13720</name>
</gene>
<dbReference type="InterPro" id="IPR054254">
    <property type="entry name" value="DUF6985"/>
</dbReference>
<dbReference type="OrthoDB" id="3477708at2"/>
<dbReference type="RefSeq" id="WP_053402021.1">
    <property type="nucleotide sequence ID" value="NZ_LILC01000016.1"/>
</dbReference>
<reference evidence="3" key="1">
    <citation type="submission" date="2015-08" db="EMBL/GenBank/DDBJ databases">
        <title>Fjat-14210 dsm16467.</title>
        <authorList>
            <person name="Liu B."/>
            <person name="Wang J."/>
            <person name="Zhu Y."/>
            <person name="Liu G."/>
            <person name="Chen Q."/>
            <person name="Chen Z."/>
            <person name="Lan J."/>
            <person name="Che J."/>
            <person name="Ge C."/>
            <person name="Shi H."/>
            <person name="Pan Z."/>
            <person name="Liu X."/>
        </authorList>
    </citation>
    <scope>NUCLEOTIDE SEQUENCE [LARGE SCALE GENOMIC DNA]</scope>
    <source>
        <strain evidence="3">DSM 16467</strain>
    </source>
</reference>
<dbReference type="Proteomes" id="UP000037558">
    <property type="component" value="Unassembled WGS sequence"/>
</dbReference>
<name>A0A0M0KZX7_9BACI</name>
<evidence type="ECO:0000313" key="3">
    <source>
        <dbReference type="Proteomes" id="UP000037558"/>
    </source>
</evidence>
<proteinExistence type="predicted"/>
<dbReference type="AlphaFoldDB" id="A0A0M0KZX7"/>
<dbReference type="Pfam" id="PF22481">
    <property type="entry name" value="DUF6985"/>
    <property type="match status" value="1"/>
</dbReference>
<accession>A0A0M0KZX7</accession>
<evidence type="ECO:0000259" key="1">
    <source>
        <dbReference type="Pfam" id="PF22481"/>
    </source>
</evidence>
<dbReference type="EMBL" id="LILC01000016">
    <property type="protein sequence ID" value="KOO44364.1"/>
    <property type="molecule type" value="Genomic_DNA"/>
</dbReference>
<keyword evidence="3" id="KW-1185">Reference proteome</keyword>
<protein>
    <submittedName>
        <fullName evidence="2">Cytoplasmic protein</fullName>
    </submittedName>
</protein>
<sequence length="156" mass="18031">MKMNDAVFGELEFNGYDWIGYKNMEFFGTEVRVAVIVSGEDEEQFEAGQYGAYNFLIEKWDQLQQSILKAILDYYKQERYELGYEVEPNETYPLIETATQLLKQITLVGIFVPDNDLINLFDIGLTFDCTWDMENGLGICLKKGEVMQVGYQDVVL</sequence>
<comment type="caution">
    <text evidence="2">The sequence shown here is derived from an EMBL/GenBank/DDBJ whole genome shotgun (WGS) entry which is preliminary data.</text>
</comment>
<organism evidence="2 3">
    <name type="scientific">Priestia koreensis</name>
    <dbReference type="NCBI Taxonomy" id="284581"/>
    <lineage>
        <taxon>Bacteria</taxon>
        <taxon>Bacillati</taxon>
        <taxon>Bacillota</taxon>
        <taxon>Bacilli</taxon>
        <taxon>Bacillales</taxon>
        <taxon>Bacillaceae</taxon>
        <taxon>Priestia</taxon>
    </lineage>
</organism>
<dbReference type="PATRIC" id="fig|284581.3.peg.4878"/>
<feature type="domain" description="DUF6985" evidence="1">
    <location>
        <begin position="7"/>
        <end position="155"/>
    </location>
</feature>